<keyword evidence="2" id="KW-0418">Kinase</keyword>
<dbReference type="OrthoDB" id="9801841at2"/>
<dbReference type="Pfam" id="PF00069">
    <property type="entry name" value="Pkinase"/>
    <property type="match status" value="1"/>
</dbReference>
<sequence>MSAGFDDIGQRFSALWNVLTKDGDALRPAEERALLVDQVRDALDRAEDRLSEKQATILANTFTLEERIYDGRIVEIHRARHRDLGTLHAIKLLKQEHADDPVAKRLLLREAGIGLGLRHPNLVTTQTLLRLADGRPALISEWCRNSLAEHLRLHSVSLTDIEAIMKSLLSGLSAMHDAGYVHCDVSPSNLLFYGDSPVSIKLSDLGIALEIGRRHADLDLSFAGQPDLAAPEQRDGDVLDGRTDLYSAGRLLLILLDHCPDASGPDGEPLRFFAGRLCEQDRTARPENAKAALIALDGFQK</sequence>
<gene>
    <name evidence="2" type="ORF">FHW37_10613</name>
</gene>
<dbReference type="GO" id="GO:0005524">
    <property type="term" value="F:ATP binding"/>
    <property type="evidence" value="ECO:0007669"/>
    <property type="project" value="InterPro"/>
</dbReference>
<dbReference type="GO" id="GO:0004674">
    <property type="term" value="F:protein serine/threonine kinase activity"/>
    <property type="evidence" value="ECO:0007669"/>
    <property type="project" value="UniProtKB-KW"/>
</dbReference>
<keyword evidence="2" id="KW-0723">Serine/threonine-protein kinase</keyword>
<proteinExistence type="predicted"/>
<organism evidence="2 3">
    <name type="scientific">Neorhizobium alkalisoli</name>
    <dbReference type="NCBI Taxonomy" id="528178"/>
    <lineage>
        <taxon>Bacteria</taxon>
        <taxon>Pseudomonadati</taxon>
        <taxon>Pseudomonadota</taxon>
        <taxon>Alphaproteobacteria</taxon>
        <taxon>Hyphomicrobiales</taxon>
        <taxon>Rhizobiaceae</taxon>
        <taxon>Rhizobium/Agrobacterium group</taxon>
        <taxon>Neorhizobium</taxon>
    </lineage>
</organism>
<dbReference type="RefSeq" id="WP_145640211.1">
    <property type="nucleotide sequence ID" value="NZ_VIWP01000006.1"/>
</dbReference>
<dbReference type="SUPFAM" id="SSF56112">
    <property type="entry name" value="Protein kinase-like (PK-like)"/>
    <property type="match status" value="1"/>
</dbReference>
<dbReference type="PROSITE" id="PS50011">
    <property type="entry name" value="PROTEIN_KINASE_DOM"/>
    <property type="match status" value="1"/>
</dbReference>
<dbReference type="PROSITE" id="PS00109">
    <property type="entry name" value="PROTEIN_KINASE_TYR"/>
    <property type="match status" value="1"/>
</dbReference>
<protein>
    <submittedName>
        <fullName evidence="2">Serine/threonine protein kinase</fullName>
    </submittedName>
</protein>
<dbReference type="PANTHER" id="PTHR24347">
    <property type="entry name" value="SERINE/THREONINE-PROTEIN KINASE"/>
    <property type="match status" value="1"/>
</dbReference>
<feature type="domain" description="Protein kinase" evidence="1">
    <location>
        <begin position="62"/>
        <end position="301"/>
    </location>
</feature>
<evidence type="ECO:0000259" key="1">
    <source>
        <dbReference type="PROSITE" id="PS50011"/>
    </source>
</evidence>
<evidence type="ECO:0000313" key="2">
    <source>
        <dbReference type="EMBL" id="TWF50056.1"/>
    </source>
</evidence>
<dbReference type="Proteomes" id="UP000320653">
    <property type="component" value="Unassembled WGS sequence"/>
</dbReference>
<accession>A0A561QI83</accession>
<comment type="caution">
    <text evidence="2">The sequence shown here is derived from an EMBL/GenBank/DDBJ whole genome shotgun (WGS) entry which is preliminary data.</text>
</comment>
<dbReference type="InterPro" id="IPR000719">
    <property type="entry name" value="Prot_kinase_dom"/>
</dbReference>
<dbReference type="EMBL" id="VIWP01000006">
    <property type="protein sequence ID" value="TWF50056.1"/>
    <property type="molecule type" value="Genomic_DNA"/>
</dbReference>
<name>A0A561QI83_9HYPH</name>
<dbReference type="AlphaFoldDB" id="A0A561QI83"/>
<reference evidence="2 3" key="1">
    <citation type="submission" date="2019-06" db="EMBL/GenBank/DDBJ databases">
        <title>Sorghum-associated microbial communities from plants grown in Nebraska, USA.</title>
        <authorList>
            <person name="Schachtman D."/>
        </authorList>
    </citation>
    <scope>NUCLEOTIDE SEQUENCE [LARGE SCALE GENOMIC DNA]</scope>
    <source>
        <strain evidence="2 3">1225</strain>
    </source>
</reference>
<evidence type="ECO:0000313" key="3">
    <source>
        <dbReference type="Proteomes" id="UP000320653"/>
    </source>
</evidence>
<keyword evidence="2" id="KW-0808">Transferase</keyword>
<dbReference type="Gene3D" id="1.10.510.10">
    <property type="entry name" value="Transferase(Phosphotransferase) domain 1"/>
    <property type="match status" value="1"/>
</dbReference>
<keyword evidence="3" id="KW-1185">Reference proteome</keyword>
<dbReference type="InterPro" id="IPR011009">
    <property type="entry name" value="Kinase-like_dom_sf"/>
</dbReference>
<dbReference type="InterPro" id="IPR008266">
    <property type="entry name" value="Tyr_kinase_AS"/>
</dbReference>